<feature type="transmembrane region" description="Helical" evidence="7">
    <location>
        <begin position="71"/>
        <end position="89"/>
    </location>
</feature>
<comment type="subcellular location">
    <subcellularLocation>
        <location evidence="1">Cell membrane</location>
        <topology evidence="1">Multi-pass membrane protein</topology>
    </subcellularLocation>
</comment>
<dbReference type="GO" id="GO:0005886">
    <property type="term" value="C:plasma membrane"/>
    <property type="evidence" value="ECO:0007669"/>
    <property type="project" value="UniProtKB-SubCell"/>
</dbReference>
<dbReference type="Proteomes" id="UP000602076">
    <property type="component" value="Unassembled WGS sequence"/>
</dbReference>
<organism evidence="8 9">
    <name type="scientific">Peribacillus faecalis</name>
    <dbReference type="NCBI Taxonomy" id="2772559"/>
    <lineage>
        <taxon>Bacteria</taxon>
        <taxon>Bacillati</taxon>
        <taxon>Bacillota</taxon>
        <taxon>Bacilli</taxon>
        <taxon>Bacillales</taxon>
        <taxon>Bacillaceae</taxon>
        <taxon>Peribacillus</taxon>
    </lineage>
</organism>
<dbReference type="PANTHER" id="PTHR40043:SF1">
    <property type="entry name" value="UPF0719 INNER MEMBRANE PROTEIN YJFL"/>
    <property type="match status" value="1"/>
</dbReference>
<keyword evidence="5 7" id="KW-1133">Transmembrane helix</keyword>
<evidence type="ECO:0000256" key="4">
    <source>
        <dbReference type="ARBA" id="ARBA00022692"/>
    </source>
</evidence>
<gene>
    <name evidence="8" type="ORF">IEO70_17615</name>
</gene>
<dbReference type="Pfam" id="PF03994">
    <property type="entry name" value="DUF350"/>
    <property type="match status" value="1"/>
</dbReference>
<feature type="transmembrane region" description="Helical" evidence="7">
    <location>
        <begin position="30"/>
        <end position="50"/>
    </location>
</feature>
<dbReference type="InterPro" id="IPR007140">
    <property type="entry name" value="DUF350"/>
</dbReference>
<feature type="transmembrane region" description="Helical" evidence="7">
    <location>
        <begin position="133"/>
        <end position="153"/>
    </location>
</feature>
<accession>A0A927HE52</accession>
<evidence type="ECO:0000256" key="1">
    <source>
        <dbReference type="ARBA" id="ARBA00004651"/>
    </source>
</evidence>
<feature type="transmembrane region" description="Helical" evidence="7">
    <location>
        <begin position="95"/>
        <end position="113"/>
    </location>
</feature>
<keyword evidence="9" id="KW-1185">Reference proteome</keyword>
<keyword evidence="3" id="KW-1003">Cell membrane</keyword>
<keyword evidence="6 7" id="KW-0472">Membrane</keyword>
<evidence type="ECO:0000313" key="9">
    <source>
        <dbReference type="Proteomes" id="UP000602076"/>
    </source>
</evidence>
<dbReference type="PANTHER" id="PTHR40043">
    <property type="entry name" value="UPF0719 INNER MEMBRANE PROTEIN YJFL"/>
    <property type="match status" value="1"/>
</dbReference>
<name>A0A927HE52_9BACI</name>
<comment type="caution">
    <text evidence="8">The sequence shown here is derived from an EMBL/GenBank/DDBJ whole genome shotgun (WGS) entry which is preliminary data.</text>
</comment>
<evidence type="ECO:0000256" key="6">
    <source>
        <dbReference type="ARBA" id="ARBA00023136"/>
    </source>
</evidence>
<keyword evidence="4 7" id="KW-0812">Transmembrane</keyword>
<dbReference type="EMBL" id="JACXSI010000055">
    <property type="protein sequence ID" value="MBD3110153.1"/>
    <property type="molecule type" value="Genomic_DNA"/>
</dbReference>
<reference evidence="8" key="1">
    <citation type="submission" date="2020-09" db="EMBL/GenBank/DDBJ databases">
        <title>Bacillus faecalis sp. nov., a moderately halophilic bacterium isolated from cow faeces.</title>
        <authorList>
            <person name="Jiang L."/>
            <person name="Lee J."/>
        </authorList>
    </citation>
    <scope>NUCLEOTIDE SEQUENCE</scope>
    <source>
        <strain evidence="8">AGMB 02131</strain>
    </source>
</reference>
<sequence>MPPTTCRSQFVNRGKIIVSDIISLSAFLNFLTHAGIGFVLILIGLVAFAWTTKFSEIELIKAGNTAVALKLWGKAIGLAIIIYTVWSGSVSLLDAIVWGLIGIVLQVVAYWIIELIFRPKMDLEKLVEEGNIAVGFSLFSLGIVVGIVVGASLTY</sequence>
<evidence type="ECO:0000256" key="2">
    <source>
        <dbReference type="ARBA" id="ARBA00005779"/>
    </source>
</evidence>
<evidence type="ECO:0000256" key="7">
    <source>
        <dbReference type="SAM" id="Phobius"/>
    </source>
</evidence>
<evidence type="ECO:0000256" key="3">
    <source>
        <dbReference type="ARBA" id="ARBA00022475"/>
    </source>
</evidence>
<proteinExistence type="inferred from homology"/>
<evidence type="ECO:0000313" key="8">
    <source>
        <dbReference type="EMBL" id="MBD3110153.1"/>
    </source>
</evidence>
<protein>
    <submittedName>
        <fullName evidence="8">DUF350 domain-containing protein</fullName>
    </submittedName>
</protein>
<dbReference type="AlphaFoldDB" id="A0A927HE52"/>
<comment type="similarity">
    <text evidence="2">Belongs to the UPF0719 family.</text>
</comment>
<evidence type="ECO:0000256" key="5">
    <source>
        <dbReference type="ARBA" id="ARBA00022989"/>
    </source>
</evidence>